<evidence type="ECO:0000259" key="3">
    <source>
        <dbReference type="Pfam" id="PF16032"/>
    </source>
</evidence>
<feature type="compositionally biased region" description="Basic residues" evidence="1">
    <location>
        <begin position="842"/>
        <end position="860"/>
    </location>
</feature>
<organism evidence="4 5">
    <name type="scientific">Drosophila hydei</name>
    <name type="common">Fruit fly</name>
    <dbReference type="NCBI Taxonomy" id="7224"/>
    <lineage>
        <taxon>Eukaryota</taxon>
        <taxon>Metazoa</taxon>
        <taxon>Ecdysozoa</taxon>
        <taxon>Arthropoda</taxon>
        <taxon>Hexapoda</taxon>
        <taxon>Insecta</taxon>
        <taxon>Pterygota</taxon>
        <taxon>Neoptera</taxon>
        <taxon>Endopterygota</taxon>
        <taxon>Diptera</taxon>
        <taxon>Brachycera</taxon>
        <taxon>Muscomorpha</taxon>
        <taxon>Ephydroidea</taxon>
        <taxon>Drosophilidae</taxon>
        <taxon>Drosophila</taxon>
    </lineage>
</organism>
<dbReference type="PANTHER" id="PTHR39079">
    <property type="entry name" value="FI08034P-RELATED"/>
    <property type="match status" value="1"/>
</dbReference>
<proteinExistence type="predicted"/>
<feature type="region of interest" description="Disordered" evidence="1">
    <location>
        <begin position="445"/>
        <end position="465"/>
    </location>
</feature>
<dbReference type="AlphaFoldDB" id="A0A6J1LAF3"/>
<gene>
    <name evidence="5" type="primary">LOC111594594</name>
</gene>
<protein>
    <submittedName>
        <fullName evidence="5">Uncharacterized protein LOC111594594</fullName>
    </submittedName>
</protein>
<evidence type="ECO:0000313" key="4">
    <source>
        <dbReference type="Proteomes" id="UP000504633"/>
    </source>
</evidence>
<feature type="region of interest" description="Disordered" evidence="1">
    <location>
        <begin position="387"/>
        <end position="413"/>
    </location>
</feature>
<name>A0A6J1LAF3_DROHY</name>
<dbReference type="Pfam" id="PF16032">
    <property type="entry name" value="DUF4788"/>
    <property type="match status" value="1"/>
</dbReference>
<accession>A0A6J1LAF3</accession>
<dbReference type="PANTHER" id="PTHR39079:SF1">
    <property type="entry name" value="GH11706P-RELATED"/>
    <property type="match status" value="1"/>
</dbReference>
<dbReference type="RefSeq" id="XP_023163725.2">
    <property type="nucleotide sequence ID" value="XM_023307957.2"/>
</dbReference>
<evidence type="ECO:0000259" key="2">
    <source>
        <dbReference type="Pfam" id="PF16003"/>
    </source>
</evidence>
<dbReference type="Pfam" id="PF16003">
    <property type="entry name" value="DUF4776"/>
    <property type="match status" value="1"/>
</dbReference>
<dbReference type="GeneID" id="111594594"/>
<feature type="domain" description="DUF4776" evidence="2">
    <location>
        <begin position="329"/>
        <end position="816"/>
    </location>
</feature>
<dbReference type="InterPro" id="IPR031992">
    <property type="entry name" value="DUF4788"/>
</dbReference>
<reference evidence="5" key="1">
    <citation type="submission" date="2025-08" db="UniProtKB">
        <authorList>
            <consortium name="RefSeq"/>
        </authorList>
    </citation>
    <scope>IDENTIFICATION</scope>
    <source>
        <strain evidence="5">15085-1641.00</strain>
        <tissue evidence="5">Whole body</tissue>
    </source>
</reference>
<dbReference type="KEGG" id="dhe:111594594"/>
<dbReference type="Proteomes" id="UP000504633">
    <property type="component" value="Unplaced"/>
</dbReference>
<evidence type="ECO:0000313" key="5">
    <source>
        <dbReference type="RefSeq" id="XP_023163725.2"/>
    </source>
</evidence>
<dbReference type="OMA" id="NITWLPK"/>
<dbReference type="OrthoDB" id="7883086at2759"/>
<keyword evidence="4" id="KW-1185">Reference proteome</keyword>
<feature type="domain" description="DUF4788" evidence="3">
    <location>
        <begin position="16"/>
        <end position="218"/>
    </location>
</feature>
<feature type="region of interest" description="Disordered" evidence="1">
    <location>
        <begin position="835"/>
        <end position="865"/>
    </location>
</feature>
<evidence type="ECO:0000256" key="1">
    <source>
        <dbReference type="SAM" id="MobiDB-lite"/>
    </source>
</evidence>
<sequence length="904" mass="102025">MDVVKQQYSYDIILLQSSLTVPQEEENPYTYRIRLYNDFVELTEDRLFVDQFNRNPIGSFVASPCNLVGSLTTKGISVNVYADGTLFGCGNCKPSDDLLRNLADPTFSSKEAMTVVLRKGKKIVGQLGIKLFIGSVDPDLDTRLLPVGCYDICMPQDKSVNPRDVLFTLGRSGRCAANACITDERLMTHAGAPLGCKHKQSEPTSNECGCAVRGAKPPPAQDAAKDCERNMLRKLLVELDVDKERVPTPPSAHARSRECQCARYDSSTDSSSCDSSGESLYADAVLPPQGQLEFDSELTPQQLDEIQEMRKRALGVGVGFQAPQLTTAKYTPPLLCTMCHANITWLPKFSPCPYCGYKRCDLDLPSEEPFDETATAADVLRNHRLHTRVSSEANQKKRSACSKDDATSRSTSKTTKACSCNAGRVCTRCRIQQLCDNVVVPKIKTPERGQSQPPPKKTPLTPSQHRKQLLKIFSDMHKMYGGKPSAKEAAKEVERDCEAIIRKAKKGRRRSAVKKGLRDMDQGVPIARKKKTKCMKRMNKRRKSKRYTFLVRKDPTRTLNAHKSCSHGTGRVPCHMGWMWTKSELATQHKCWKPGAIKKPIRELMAYFLKDYPADRIVNSRFHYQTRKELEKYEEDEPLIQYPTLHIVKKHDEYTITLRPLKDPKTLMVAANPYANMKPVVFRIIKDPIATGRRNIKLSLNEKGYQPCSCHLPVSQCFCRSYVDQKILAHEVKLLSEELGWQDISDNFVYSDLSESDSDNELEFGVTPPAGVVKPERCRRPDRVNCETQYNENDWAAATMYPHPQSALVQYGGCVMGERKDRFPWILGKGFVHQEPKPPKMINRRKKERKSKKDKSKSRLKGGSEAVIYKGGFDPYSGKPTWRKSNIPGYSELSNYKDGLASMR</sequence>
<dbReference type="InterPro" id="IPR031949">
    <property type="entry name" value="DUF4776"/>
</dbReference>